<evidence type="ECO:0000256" key="1">
    <source>
        <dbReference type="ARBA" id="ARBA00004141"/>
    </source>
</evidence>
<keyword evidence="8" id="KW-0675">Receptor</keyword>
<gene>
    <name evidence="11" type="ORF">ASPBRDRAFT_77623</name>
</gene>
<evidence type="ECO:0000256" key="7">
    <source>
        <dbReference type="ARBA" id="ARBA00023136"/>
    </source>
</evidence>
<dbReference type="VEuPathDB" id="FungiDB:ASPBRDRAFT_77623"/>
<evidence type="ECO:0000256" key="4">
    <source>
        <dbReference type="ARBA" id="ARBA00022692"/>
    </source>
</evidence>
<accession>A0A1L9UA84</accession>
<evidence type="ECO:0000256" key="9">
    <source>
        <dbReference type="ARBA" id="ARBA00023224"/>
    </source>
</evidence>
<evidence type="ECO:0000256" key="6">
    <source>
        <dbReference type="ARBA" id="ARBA00023040"/>
    </source>
</evidence>
<evidence type="ECO:0000313" key="11">
    <source>
        <dbReference type="EMBL" id="OJJ68531.1"/>
    </source>
</evidence>
<evidence type="ECO:0000256" key="2">
    <source>
        <dbReference type="ARBA" id="ARBA00011085"/>
    </source>
</evidence>
<organism evidence="11 12">
    <name type="scientific">Aspergillus brasiliensis (strain CBS 101740 / IMI 381727 / IBT 21946)</name>
    <dbReference type="NCBI Taxonomy" id="767769"/>
    <lineage>
        <taxon>Eukaryota</taxon>
        <taxon>Fungi</taxon>
        <taxon>Dikarya</taxon>
        <taxon>Ascomycota</taxon>
        <taxon>Pezizomycotina</taxon>
        <taxon>Eurotiomycetes</taxon>
        <taxon>Eurotiomycetidae</taxon>
        <taxon>Eurotiales</taxon>
        <taxon>Aspergillaceae</taxon>
        <taxon>Aspergillus</taxon>
        <taxon>Aspergillus subgen. Circumdati</taxon>
    </lineage>
</organism>
<dbReference type="InterPro" id="IPR001499">
    <property type="entry name" value="GPCR_STE3"/>
</dbReference>
<evidence type="ECO:0000313" key="12">
    <source>
        <dbReference type="Proteomes" id="UP000184499"/>
    </source>
</evidence>
<dbReference type="RefSeq" id="XP_067475780.1">
    <property type="nucleotide sequence ID" value="XM_067629376.1"/>
</dbReference>
<keyword evidence="3" id="KW-0589">Pheromone response</keyword>
<evidence type="ECO:0000256" key="5">
    <source>
        <dbReference type="ARBA" id="ARBA00022989"/>
    </source>
</evidence>
<dbReference type="EMBL" id="KV878690">
    <property type="protein sequence ID" value="OJJ68531.1"/>
    <property type="molecule type" value="Genomic_DNA"/>
</dbReference>
<protein>
    <recommendedName>
        <fullName evidence="13">A-pheromone receptor PreA</fullName>
    </recommendedName>
</protein>
<sequence length="463" mass="52045">MASAPVSSQAILLPVLAFVSVLLSIVPLLLHWKNRNFAASSLILWYLLLNLFNIVNALIWPTDDVDSWWDGNGLCDIEVKIMIGSYVAIPGTLVCIFRSLAQVLDTSRANLVPTKSQRWWNHATVLSFCGIAPVLAMLTHYVYQANRYFLYAIAGCLNSYDRSWVTLVLAWIWPLIVCLVAGYYSVIVLHRLTKYRSQFGDILQSSNSNLTKSRFMRLFLIAFIMLWAIIPVQTYVVASNIIVTQPWHSYSWSVAHPSNWNEVIKVPVEGRVFYDRWIPVASGYMFFIFFGSGRDAFVMYRAIWGFIGFGNCFASLQSSSANGSSVSGSLGSRAKLLLNRRWTTTASCCRTYPNSSADATRSARDYHDIEKGIVSRAKQSKWSRYRLPWIFRGRPSSSQERTVPLHHMPEQTTTIRTNAWAGVSQSRGSSDLGAAPLSEDHIRHCLSRSYASTTCTGAADSRP</sequence>
<dbReference type="Proteomes" id="UP000184499">
    <property type="component" value="Unassembled WGS sequence"/>
</dbReference>
<keyword evidence="4 10" id="KW-0812">Transmembrane</keyword>
<keyword evidence="5 10" id="KW-1133">Transmembrane helix</keyword>
<keyword evidence="9" id="KW-0807">Transducer</keyword>
<dbReference type="PANTHER" id="PTHR28097">
    <property type="entry name" value="PHEROMONE A FACTOR RECEPTOR"/>
    <property type="match status" value="1"/>
</dbReference>
<comment type="subcellular location">
    <subcellularLocation>
        <location evidence="1">Membrane</location>
        <topology evidence="1">Multi-pass membrane protein</topology>
    </subcellularLocation>
</comment>
<dbReference type="GeneID" id="93581863"/>
<feature type="transmembrane region" description="Helical" evidence="10">
    <location>
        <begin position="218"/>
        <end position="243"/>
    </location>
</feature>
<dbReference type="GO" id="GO:0005886">
    <property type="term" value="C:plasma membrane"/>
    <property type="evidence" value="ECO:0007669"/>
    <property type="project" value="TreeGrafter"/>
</dbReference>
<feature type="transmembrane region" description="Helical" evidence="10">
    <location>
        <begin position="122"/>
        <end position="143"/>
    </location>
</feature>
<dbReference type="STRING" id="767769.A0A1L9UA84"/>
<dbReference type="OMA" id="RWIQVTC"/>
<feature type="transmembrane region" description="Helical" evidence="10">
    <location>
        <begin position="42"/>
        <end position="61"/>
    </location>
</feature>
<evidence type="ECO:0008006" key="13">
    <source>
        <dbReference type="Google" id="ProtNLM"/>
    </source>
</evidence>
<feature type="transmembrane region" description="Helical" evidence="10">
    <location>
        <begin position="163"/>
        <end position="189"/>
    </location>
</feature>
<dbReference type="PRINTS" id="PR00899">
    <property type="entry name" value="GPCRSTE3"/>
</dbReference>
<keyword evidence="7 10" id="KW-0472">Membrane</keyword>
<dbReference type="Pfam" id="PF02076">
    <property type="entry name" value="STE3"/>
    <property type="match status" value="1"/>
</dbReference>
<evidence type="ECO:0000256" key="3">
    <source>
        <dbReference type="ARBA" id="ARBA00022507"/>
    </source>
</evidence>
<evidence type="ECO:0000256" key="10">
    <source>
        <dbReference type="SAM" id="Phobius"/>
    </source>
</evidence>
<reference evidence="12" key="1">
    <citation type="journal article" date="2017" name="Genome Biol.">
        <title>Comparative genomics reveals high biological diversity and specific adaptations in the industrially and medically important fungal genus Aspergillus.</title>
        <authorList>
            <person name="de Vries R.P."/>
            <person name="Riley R."/>
            <person name="Wiebenga A."/>
            <person name="Aguilar-Osorio G."/>
            <person name="Amillis S."/>
            <person name="Uchima C.A."/>
            <person name="Anderluh G."/>
            <person name="Asadollahi M."/>
            <person name="Askin M."/>
            <person name="Barry K."/>
            <person name="Battaglia E."/>
            <person name="Bayram O."/>
            <person name="Benocci T."/>
            <person name="Braus-Stromeyer S.A."/>
            <person name="Caldana C."/>
            <person name="Canovas D."/>
            <person name="Cerqueira G.C."/>
            <person name="Chen F."/>
            <person name="Chen W."/>
            <person name="Choi C."/>
            <person name="Clum A."/>
            <person name="Dos Santos R.A."/>
            <person name="Damasio A.R."/>
            <person name="Diallinas G."/>
            <person name="Emri T."/>
            <person name="Fekete E."/>
            <person name="Flipphi M."/>
            <person name="Freyberg S."/>
            <person name="Gallo A."/>
            <person name="Gournas C."/>
            <person name="Habgood R."/>
            <person name="Hainaut M."/>
            <person name="Harispe M.L."/>
            <person name="Henrissat B."/>
            <person name="Hilden K.S."/>
            <person name="Hope R."/>
            <person name="Hossain A."/>
            <person name="Karabika E."/>
            <person name="Karaffa L."/>
            <person name="Karanyi Z."/>
            <person name="Krasevec N."/>
            <person name="Kuo A."/>
            <person name="Kusch H."/>
            <person name="LaButti K."/>
            <person name="Lagendijk E.L."/>
            <person name="Lapidus A."/>
            <person name="Levasseur A."/>
            <person name="Lindquist E."/>
            <person name="Lipzen A."/>
            <person name="Logrieco A.F."/>
            <person name="MacCabe A."/>
            <person name="Maekelae M.R."/>
            <person name="Malavazi I."/>
            <person name="Melin P."/>
            <person name="Meyer V."/>
            <person name="Mielnichuk N."/>
            <person name="Miskei M."/>
            <person name="Molnar A.P."/>
            <person name="Mule G."/>
            <person name="Ngan C.Y."/>
            <person name="Orejas M."/>
            <person name="Orosz E."/>
            <person name="Ouedraogo J.P."/>
            <person name="Overkamp K.M."/>
            <person name="Park H.-S."/>
            <person name="Perrone G."/>
            <person name="Piumi F."/>
            <person name="Punt P.J."/>
            <person name="Ram A.F."/>
            <person name="Ramon A."/>
            <person name="Rauscher S."/>
            <person name="Record E."/>
            <person name="Riano-Pachon D.M."/>
            <person name="Robert V."/>
            <person name="Roehrig J."/>
            <person name="Ruller R."/>
            <person name="Salamov A."/>
            <person name="Salih N.S."/>
            <person name="Samson R.A."/>
            <person name="Sandor E."/>
            <person name="Sanguinetti M."/>
            <person name="Schuetze T."/>
            <person name="Sepcic K."/>
            <person name="Shelest E."/>
            <person name="Sherlock G."/>
            <person name="Sophianopoulou V."/>
            <person name="Squina F.M."/>
            <person name="Sun H."/>
            <person name="Susca A."/>
            <person name="Todd R.B."/>
            <person name="Tsang A."/>
            <person name="Unkles S.E."/>
            <person name="van de Wiele N."/>
            <person name="van Rossen-Uffink D."/>
            <person name="Oliveira J.V."/>
            <person name="Vesth T.C."/>
            <person name="Visser J."/>
            <person name="Yu J.-H."/>
            <person name="Zhou M."/>
            <person name="Andersen M.R."/>
            <person name="Archer D.B."/>
            <person name="Baker S.E."/>
            <person name="Benoit I."/>
            <person name="Brakhage A.A."/>
            <person name="Braus G.H."/>
            <person name="Fischer R."/>
            <person name="Frisvad J.C."/>
            <person name="Goldman G.H."/>
            <person name="Houbraken J."/>
            <person name="Oakley B."/>
            <person name="Pocsi I."/>
            <person name="Scazzocchio C."/>
            <person name="Seiboth B."/>
            <person name="vanKuyk P.A."/>
            <person name="Wortman J."/>
            <person name="Dyer P.S."/>
            <person name="Grigoriev I.V."/>
        </authorList>
    </citation>
    <scope>NUCLEOTIDE SEQUENCE [LARGE SCALE GENOMIC DNA]</scope>
    <source>
        <strain evidence="12">CBS 101740 / IMI 381727 / IBT 21946</strain>
    </source>
</reference>
<feature type="transmembrane region" description="Helical" evidence="10">
    <location>
        <begin position="81"/>
        <end position="101"/>
    </location>
</feature>
<proteinExistence type="inferred from homology"/>
<dbReference type="GO" id="GO:0004932">
    <property type="term" value="F:mating-type factor pheromone receptor activity"/>
    <property type="evidence" value="ECO:0007669"/>
    <property type="project" value="InterPro"/>
</dbReference>
<feature type="transmembrane region" description="Helical" evidence="10">
    <location>
        <begin position="6"/>
        <end position="30"/>
    </location>
</feature>
<dbReference type="GO" id="GO:0000750">
    <property type="term" value="P:pheromone-dependent signal transduction involved in conjugation with cellular fusion"/>
    <property type="evidence" value="ECO:0007669"/>
    <property type="project" value="TreeGrafter"/>
</dbReference>
<dbReference type="CDD" id="cd14966">
    <property type="entry name" value="7tmD_STE3"/>
    <property type="match status" value="1"/>
</dbReference>
<keyword evidence="6" id="KW-0297">G-protein coupled receptor</keyword>
<name>A0A1L9UA84_ASPBC</name>
<keyword evidence="12" id="KW-1185">Reference proteome</keyword>
<dbReference type="AlphaFoldDB" id="A0A1L9UA84"/>
<evidence type="ECO:0000256" key="8">
    <source>
        <dbReference type="ARBA" id="ARBA00023170"/>
    </source>
</evidence>
<feature type="transmembrane region" description="Helical" evidence="10">
    <location>
        <begin position="277"/>
        <end position="297"/>
    </location>
</feature>
<comment type="similarity">
    <text evidence="2">Belongs to the G-protein coupled receptor 4 family.</text>
</comment>
<dbReference type="OrthoDB" id="2874149at2759"/>
<dbReference type="PANTHER" id="PTHR28097:SF1">
    <property type="entry name" value="PHEROMONE A FACTOR RECEPTOR"/>
    <property type="match status" value="1"/>
</dbReference>